<dbReference type="InterPro" id="IPR001810">
    <property type="entry name" value="F-box_dom"/>
</dbReference>
<keyword evidence="2 3" id="KW-0040">ANK repeat</keyword>
<evidence type="ECO:0000259" key="5">
    <source>
        <dbReference type="PROSITE" id="PS50181"/>
    </source>
</evidence>
<reference evidence="6 7" key="1">
    <citation type="journal article" date="2024" name="IMA Fungus">
        <title>Apiospora arundinis, a panoply of carbohydrate-active enzymes and secondary metabolites.</title>
        <authorList>
            <person name="Sorensen T."/>
            <person name="Petersen C."/>
            <person name="Muurmann A.T."/>
            <person name="Christiansen J.V."/>
            <person name="Brundto M.L."/>
            <person name="Overgaard C.K."/>
            <person name="Boysen A.T."/>
            <person name="Wollenberg R.D."/>
            <person name="Larsen T.O."/>
            <person name="Sorensen J.L."/>
            <person name="Nielsen K.L."/>
            <person name="Sondergaard T.E."/>
        </authorList>
    </citation>
    <scope>NUCLEOTIDE SEQUENCE [LARGE SCALE GENOMIC DNA]</scope>
    <source>
        <strain evidence="6 7">AAU 773</strain>
    </source>
</reference>
<dbReference type="SUPFAM" id="SSF81383">
    <property type="entry name" value="F-box domain"/>
    <property type="match status" value="1"/>
</dbReference>
<organism evidence="6 7">
    <name type="scientific">Apiospora arundinis</name>
    <dbReference type="NCBI Taxonomy" id="335852"/>
    <lineage>
        <taxon>Eukaryota</taxon>
        <taxon>Fungi</taxon>
        <taxon>Dikarya</taxon>
        <taxon>Ascomycota</taxon>
        <taxon>Pezizomycotina</taxon>
        <taxon>Sordariomycetes</taxon>
        <taxon>Xylariomycetidae</taxon>
        <taxon>Amphisphaeriales</taxon>
        <taxon>Apiosporaceae</taxon>
        <taxon>Apiospora</taxon>
    </lineage>
</organism>
<dbReference type="PANTHER" id="PTHR24198">
    <property type="entry name" value="ANKYRIN REPEAT AND PROTEIN KINASE DOMAIN-CONTAINING PROTEIN"/>
    <property type="match status" value="1"/>
</dbReference>
<evidence type="ECO:0000313" key="7">
    <source>
        <dbReference type="Proteomes" id="UP001390339"/>
    </source>
</evidence>
<evidence type="ECO:0000256" key="2">
    <source>
        <dbReference type="ARBA" id="ARBA00023043"/>
    </source>
</evidence>
<evidence type="ECO:0000256" key="1">
    <source>
        <dbReference type="ARBA" id="ARBA00022737"/>
    </source>
</evidence>
<keyword evidence="1" id="KW-0677">Repeat</keyword>
<name>A0ABR2HS82_9PEZI</name>
<dbReference type="CDD" id="cd09917">
    <property type="entry name" value="F-box_SF"/>
    <property type="match status" value="1"/>
</dbReference>
<evidence type="ECO:0000256" key="3">
    <source>
        <dbReference type="PROSITE-ProRule" id="PRU00023"/>
    </source>
</evidence>
<dbReference type="InterPro" id="IPR036047">
    <property type="entry name" value="F-box-like_dom_sf"/>
</dbReference>
<dbReference type="SUPFAM" id="SSF48403">
    <property type="entry name" value="Ankyrin repeat"/>
    <property type="match status" value="1"/>
</dbReference>
<evidence type="ECO:0000313" key="6">
    <source>
        <dbReference type="EMBL" id="KAK8851921.1"/>
    </source>
</evidence>
<evidence type="ECO:0000256" key="4">
    <source>
        <dbReference type="SAM" id="MobiDB-lite"/>
    </source>
</evidence>
<sequence length="459" mass="51139">MRAHLEGIGHLLLRSQLAAERSIRAPKMSLGSLPEELVLNIASFLRRGDFNILSRACRDFERILSHELYLNDRKGARKALRWGAENGFVGTIMKARQAGCNLNESSWQDFVIYSLENMIVRLQMSSVPRREALRFNENREGLWLRRTPLVHAIRNGHHDVARYLIDEGAELDGYTIGGTTRGRAWLQPIHHVILAAAEARVLDIETEAAPWQDLLLYILEKGVDPNTPGLVFEPGVLDEADAPSRAVTPLGMSLQAGCPWEITKTLLSHGADPTMRTGFSLWPETPYFQPFEQVWLQLVRSEEVELWKSTDGWSKKAAEDRIEKLCLLLGIIPNLNEVYVKEEPLLLLLASHVSSARAKLLEAVKSRDYQVKEGTAEPPIVRLISAMKADAKLGHLTRDQATEMQYAASAVEMLDTLRSLGADPNAATELPPLQQVTGRGWTPTPPAISAGRPCTASAW</sequence>
<dbReference type="PROSITE" id="PS50181">
    <property type="entry name" value="FBOX"/>
    <property type="match status" value="1"/>
</dbReference>
<dbReference type="PANTHER" id="PTHR24198:SF165">
    <property type="entry name" value="ANKYRIN REPEAT-CONTAINING PROTEIN-RELATED"/>
    <property type="match status" value="1"/>
</dbReference>
<dbReference type="InterPro" id="IPR036770">
    <property type="entry name" value="Ankyrin_rpt-contain_sf"/>
</dbReference>
<gene>
    <name evidence="6" type="ORF">PGQ11_014400</name>
</gene>
<feature type="domain" description="F-box" evidence="5">
    <location>
        <begin position="27"/>
        <end position="73"/>
    </location>
</feature>
<feature type="repeat" description="ANK" evidence="3">
    <location>
        <begin position="144"/>
        <end position="176"/>
    </location>
</feature>
<dbReference type="EMBL" id="JAPCWZ010000009">
    <property type="protein sequence ID" value="KAK8851921.1"/>
    <property type="molecule type" value="Genomic_DNA"/>
</dbReference>
<comment type="caution">
    <text evidence="6">The sequence shown here is derived from an EMBL/GenBank/DDBJ whole genome shotgun (WGS) entry which is preliminary data.</text>
</comment>
<dbReference type="PROSITE" id="PS50088">
    <property type="entry name" value="ANK_REPEAT"/>
    <property type="match status" value="1"/>
</dbReference>
<feature type="region of interest" description="Disordered" evidence="4">
    <location>
        <begin position="435"/>
        <end position="459"/>
    </location>
</feature>
<dbReference type="SMART" id="SM00248">
    <property type="entry name" value="ANK"/>
    <property type="match status" value="3"/>
</dbReference>
<accession>A0ABR2HS82</accession>
<dbReference type="Gene3D" id="1.25.40.20">
    <property type="entry name" value="Ankyrin repeat-containing domain"/>
    <property type="match status" value="2"/>
</dbReference>
<dbReference type="Pfam" id="PF13606">
    <property type="entry name" value="Ank_3"/>
    <property type="match status" value="1"/>
</dbReference>
<dbReference type="InterPro" id="IPR002110">
    <property type="entry name" value="Ankyrin_rpt"/>
</dbReference>
<dbReference type="PROSITE" id="PS50297">
    <property type="entry name" value="ANK_REP_REGION"/>
    <property type="match status" value="1"/>
</dbReference>
<dbReference type="Proteomes" id="UP001390339">
    <property type="component" value="Unassembled WGS sequence"/>
</dbReference>
<keyword evidence="7" id="KW-1185">Reference proteome</keyword>
<proteinExistence type="predicted"/>
<protein>
    <submittedName>
        <fullName evidence="6">Ankyrin repeat-containing domain protein</fullName>
    </submittedName>
</protein>